<dbReference type="PROSITE" id="PS50082">
    <property type="entry name" value="WD_REPEATS_2"/>
    <property type="match status" value="4"/>
</dbReference>
<feature type="repeat" description="WD" evidence="1">
    <location>
        <begin position="192"/>
        <end position="225"/>
    </location>
</feature>
<feature type="repeat" description="WD" evidence="1">
    <location>
        <begin position="277"/>
        <end position="319"/>
    </location>
</feature>
<dbReference type="PANTHER" id="PTHR44566:SF1">
    <property type="entry name" value="WD REPEAT-CONTAINING PROTEIN 25"/>
    <property type="match status" value="1"/>
</dbReference>
<accession>A0A9X0CL70</accession>
<dbReference type="OrthoDB" id="256303at2759"/>
<keyword evidence="4" id="KW-1185">Reference proteome</keyword>
<dbReference type="Proteomes" id="UP001163046">
    <property type="component" value="Unassembled WGS sequence"/>
</dbReference>
<feature type="repeat" description="WD" evidence="1">
    <location>
        <begin position="236"/>
        <end position="277"/>
    </location>
</feature>
<sequence>MESLCAYDSSSSSDESDESPNKKRKVTEVVDRNSFREAEKNGQSEDKTLKPSVKPSNASGIFGKNESASKQFTTCSALNCHQISSSHCFACAVVSQTANHSKKTTSAVISSVAQRTHSNSSISGPSVKPYLSKRERESLIQVTASTNHQFEKIDCDGSSKEVNLISEPKPEMSGIKTTDRVCRPPKQLYLNLEGHSQGVNCVRWNPSHSNLLLSASMDRMVCVWDTHKGGTCTRRLTRHTEAVKDSKWSLCGSQVLSCGYDKTARLFNLETGQEIKMFPHKNYVTCVQFHPTDPALFLAGTFKSAIQCWDTRTGNIASTFSAFFGQVQDIAFLPGGQEFISAAEVVRRNSTDKGIMVWDFRSTAILSNQIYQEAFTCTCLKVHPSESHFVAQSNGGYIALFSTSKPYKLNKFKRYEGHKVCGYHIGCDFSPDGKIVSSGSADGKLFFYDHYTSRVIRTLEAHSMPCMDVAYHPTLPSCVASCGWGGQVKVWT</sequence>
<dbReference type="PROSITE" id="PS50294">
    <property type="entry name" value="WD_REPEATS_REGION"/>
    <property type="match status" value="2"/>
</dbReference>
<dbReference type="Pfam" id="PF00400">
    <property type="entry name" value="WD40"/>
    <property type="match status" value="5"/>
</dbReference>
<reference evidence="3" key="1">
    <citation type="submission" date="2023-01" db="EMBL/GenBank/DDBJ databases">
        <title>Genome assembly of the deep-sea coral Lophelia pertusa.</title>
        <authorList>
            <person name="Herrera S."/>
            <person name="Cordes E."/>
        </authorList>
    </citation>
    <scope>NUCLEOTIDE SEQUENCE</scope>
    <source>
        <strain evidence="3">USNM1676648</strain>
        <tissue evidence="3">Polyp</tissue>
    </source>
</reference>
<keyword evidence="1" id="KW-0853">WD repeat</keyword>
<protein>
    <submittedName>
        <fullName evidence="3">WD repeat-containing protein 25</fullName>
    </submittedName>
</protein>
<dbReference type="InterPro" id="IPR053053">
    <property type="entry name" value="WD_repeat_protein"/>
</dbReference>
<dbReference type="AlphaFoldDB" id="A0A9X0CL70"/>
<dbReference type="Gene3D" id="2.130.10.10">
    <property type="entry name" value="YVTN repeat-like/Quinoprotein amine dehydrogenase"/>
    <property type="match status" value="1"/>
</dbReference>
<dbReference type="EMBL" id="MU827317">
    <property type="protein sequence ID" value="KAJ7357827.1"/>
    <property type="molecule type" value="Genomic_DNA"/>
</dbReference>
<dbReference type="InterPro" id="IPR036322">
    <property type="entry name" value="WD40_repeat_dom_sf"/>
</dbReference>
<comment type="caution">
    <text evidence="3">The sequence shown here is derived from an EMBL/GenBank/DDBJ whole genome shotgun (WGS) entry which is preliminary data.</text>
</comment>
<dbReference type="SMART" id="SM00320">
    <property type="entry name" value="WD40"/>
    <property type="match status" value="7"/>
</dbReference>
<feature type="region of interest" description="Disordered" evidence="2">
    <location>
        <begin position="1"/>
        <end position="63"/>
    </location>
</feature>
<name>A0A9X0CL70_9CNID</name>
<proteinExistence type="predicted"/>
<dbReference type="PANTHER" id="PTHR44566">
    <property type="entry name" value="TRANSDUCIN/WD40 REPEAT-LIKE SUPERFAMILY PROTEIN"/>
    <property type="match status" value="1"/>
</dbReference>
<evidence type="ECO:0000256" key="1">
    <source>
        <dbReference type="PROSITE-ProRule" id="PRU00221"/>
    </source>
</evidence>
<feature type="compositionally biased region" description="Basic and acidic residues" evidence="2">
    <location>
        <begin position="26"/>
        <end position="49"/>
    </location>
</feature>
<dbReference type="InterPro" id="IPR001680">
    <property type="entry name" value="WD40_rpt"/>
</dbReference>
<evidence type="ECO:0000313" key="3">
    <source>
        <dbReference type="EMBL" id="KAJ7357827.1"/>
    </source>
</evidence>
<dbReference type="CDD" id="cd00200">
    <property type="entry name" value="WD40"/>
    <property type="match status" value="1"/>
</dbReference>
<organism evidence="3 4">
    <name type="scientific">Desmophyllum pertusum</name>
    <dbReference type="NCBI Taxonomy" id="174260"/>
    <lineage>
        <taxon>Eukaryota</taxon>
        <taxon>Metazoa</taxon>
        <taxon>Cnidaria</taxon>
        <taxon>Anthozoa</taxon>
        <taxon>Hexacorallia</taxon>
        <taxon>Scleractinia</taxon>
        <taxon>Caryophylliina</taxon>
        <taxon>Caryophylliidae</taxon>
        <taxon>Desmophyllum</taxon>
    </lineage>
</organism>
<gene>
    <name evidence="3" type="primary">WDR25_3</name>
    <name evidence="3" type="ORF">OS493_022639</name>
</gene>
<dbReference type="InterPro" id="IPR015943">
    <property type="entry name" value="WD40/YVTN_repeat-like_dom_sf"/>
</dbReference>
<dbReference type="SUPFAM" id="SSF50978">
    <property type="entry name" value="WD40 repeat-like"/>
    <property type="match status" value="1"/>
</dbReference>
<evidence type="ECO:0000313" key="4">
    <source>
        <dbReference type="Proteomes" id="UP001163046"/>
    </source>
</evidence>
<feature type="repeat" description="WD" evidence="1">
    <location>
        <begin position="459"/>
        <end position="492"/>
    </location>
</feature>
<evidence type="ECO:0000256" key="2">
    <source>
        <dbReference type="SAM" id="MobiDB-lite"/>
    </source>
</evidence>